<protein>
    <submittedName>
        <fullName evidence="1">Anti-sigma regulatory factor, serine/threonine protein kinase</fullName>
    </submittedName>
</protein>
<evidence type="ECO:0000313" key="2">
    <source>
        <dbReference type="Proteomes" id="UP000006546"/>
    </source>
</evidence>
<keyword evidence="1" id="KW-0723">Serine/threonine-protein kinase</keyword>
<sequence>MIQIDDAHRLFDKTDMTYREFETSFGMIRYDALLLMQNLPAEFAETALLEVQISELLKNAMEHGNKYDSDKIVRTWSRFDGAEFRLIVEDEGAGFHDIERWNEWARIRQECIRLKNTEKLLLYLGYQPQGTAYYGRNDGIGGVSLFAAESYWNCGIVFSSKRNCVAVSRIFPADFCDGGAEEELQ</sequence>
<dbReference type="AlphaFoldDB" id="F4LPY9"/>
<dbReference type="KEGG" id="tbe:Trebr_0639"/>
<dbReference type="HOGENOM" id="CLU_1453807_0_0_12"/>
<gene>
    <name evidence="1" type="ordered locus">Trebr_0639</name>
</gene>
<dbReference type="Proteomes" id="UP000006546">
    <property type="component" value="Chromosome"/>
</dbReference>
<keyword evidence="2" id="KW-1185">Reference proteome</keyword>
<organism evidence="1 2">
    <name type="scientific">Treponema brennaborense (strain DSM 12168 / CIP 105900 / DD5/3)</name>
    <dbReference type="NCBI Taxonomy" id="906968"/>
    <lineage>
        <taxon>Bacteria</taxon>
        <taxon>Pseudomonadati</taxon>
        <taxon>Spirochaetota</taxon>
        <taxon>Spirochaetia</taxon>
        <taxon>Spirochaetales</taxon>
        <taxon>Treponemataceae</taxon>
        <taxon>Treponema</taxon>
    </lineage>
</organism>
<dbReference type="EMBL" id="CP002696">
    <property type="protein sequence ID" value="AEE16081.1"/>
    <property type="molecule type" value="Genomic_DNA"/>
</dbReference>
<dbReference type="Gene3D" id="3.30.565.10">
    <property type="entry name" value="Histidine kinase-like ATPase, C-terminal domain"/>
    <property type="match status" value="1"/>
</dbReference>
<reference evidence="2" key="1">
    <citation type="submission" date="2011-04" db="EMBL/GenBank/DDBJ databases">
        <title>The complete genome of Treponema brennaborense DSM 12168.</title>
        <authorList>
            <person name="Lucas S."/>
            <person name="Han J."/>
            <person name="Lapidus A."/>
            <person name="Bruce D."/>
            <person name="Goodwin L."/>
            <person name="Pitluck S."/>
            <person name="Peters L."/>
            <person name="Kyrpides N."/>
            <person name="Mavromatis K."/>
            <person name="Ivanova N."/>
            <person name="Mikhailova N."/>
            <person name="Pagani I."/>
            <person name="Teshima H."/>
            <person name="Detter J.C."/>
            <person name="Tapia R."/>
            <person name="Han C."/>
            <person name="Land M."/>
            <person name="Hauser L."/>
            <person name="Markowitz V."/>
            <person name="Cheng J.-F."/>
            <person name="Hugenholtz P."/>
            <person name="Woyke T."/>
            <person name="Wu D."/>
            <person name="Gronow S."/>
            <person name="Wellnitz S."/>
            <person name="Brambilla E."/>
            <person name="Klenk H.-P."/>
            <person name="Eisen J.A."/>
        </authorList>
    </citation>
    <scope>NUCLEOTIDE SEQUENCE [LARGE SCALE GENOMIC DNA]</scope>
    <source>
        <strain evidence="2">DSM 12168 / CIP 105900 / DD5/3</strain>
    </source>
</reference>
<proteinExistence type="predicted"/>
<dbReference type="STRING" id="906968.Trebr_0639"/>
<dbReference type="SUPFAM" id="SSF55874">
    <property type="entry name" value="ATPase domain of HSP90 chaperone/DNA topoisomerase II/histidine kinase"/>
    <property type="match status" value="1"/>
</dbReference>
<dbReference type="InterPro" id="IPR036890">
    <property type="entry name" value="HATPase_C_sf"/>
</dbReference>
<keyword evidence="1" id="KW-0418">Kinase</keyword>
<accession>F4LPY9</accession>
<keyword evidence="1" id="KW-0808">Transferase</keyword>
<name>F4LPY9_TREBD</name>
<dbReference type="OrthoDB" id="360115at2"/>
<dbReference type="GO" id="GO:0004674">
    <property type="term" value="F:protein serine/threonine kinase activity"/>
    <property type="evidence" value="ECO:0007669"/>
    <property type="project" value="UniProtKB-KW"/>
</dbReference>
<evidence type="ECO:0000313" key="1">
    <source>
        <dbReference type="EMBL" id="AEE16081.1"/>
    </source>
</evidence>
<dbReference type="RefSeq" id="WP_013757800.1">
    <property type="nucleotide sequence ID" value="NC_015500.1"/>
</dbReference>
<dbReference type="eggNOG" id="COG2172">
    <property type="taxonomic scope" value="Bacteria"/>
</dbReference>